<evidence type="ECO:0000256" key="1">
    <source>
        <dbReference type="ARBA" id="ARBA00001974"/>
    </source>
</evidence>
<proteinExistence type="inferred from homology"/>
<accession>A0A9P8WBC0</accession>
<evidence type="ECO:0000256" key="2">
    <source>
        <dbReference type="ARBA" id="ARBA00007330"/>
    </source>
</evidence>
<dbReference type="InterPro" id="IPR031656">
    <property type="entry name" value="DAO_C"/>
</dbReference>
<dbReference type="PROSITE" id="PS00977">
    <property type="entry name" value="FAD_G3PDH_1"/>
    <property type="match status" value="1"/>
</dbReference>
<dbReference type="Proteomes" id="UP000777438">
    <property type="component" value="Unassembled WGS sequence"/>
</dbReference>
<dbReference type="PROSITE" id="PS00978">
    <property type="entry name" value="FAD_G3PDH_2"/>
    <property type="match status" value="1"/>
</dbReference>
<evidence type="ECO:0000256" key="7">
    <source>
        <dbReference type="RuleBase" id="RU361217"/>
    </source>
</evidence>
<dbReference type="EMBL" id="JAGPYM010000005">
    <property type="protein sequence ID" value="KAH6894685.1"/>
    <property type="molecule type" value="Genomic_DNA"/>
</dbReference>
<evidence type="ECO:0000313" key="11">
    <source>
        <dbReference type="Proteomes" id="UP000777438"/>
    </source>
</evidence>
<dbReference type="PANTHER" id="PTHR11985:SF15">
    <property type="entry name" value="GLYCEROL-3-PHOSPHATE DEHYDROGENASE, MITOCHONDRIAL"/>
    <property type="match status" value="1"/>
</dbReference>
<keyword evidence="5" id="KW-0274">FAD</keyword>
<dbReference type="OrthoDB" id="264015at2759"/>
<protein>
    <recommendedName>
        <fullName evidence="3 7">Glycerol-3-phosphate dehydrogenase</fullName>
        <ecNumber evidence="3 7">1.1.5.3</ecNumber>
    </recommendedName>
</protein>
<dbReference type="AlphaFoldDB" id="A0A9P8WBC0"/>
<dbReference type="Gene3D" id="3.30.9.10">
    <property type="entry name" value="D-Amino Acid Oxidase, subunit A, domain 2"/>
    <property type="match status" value="1"/>
</dbReference>
<evidence type="ECO:0000313" key="10">
    <source>
        <dbReference type="EMBL" id="KAH6894685.1"/>
    </source>
</evidence>
<comment type="cofactor">
    <cofactor evidence="1 7">
        <name>FAD</name>
        <dbReference type="ChEBI" id="CHEBI:57692"/>
    </cofactor>
</comment>
<keyword evidence="4 7" id="KW-0285">Flavoprotein</keyword>
<dbReference type="Pfam" id="PF01266">
    <property type="entry name" value="DAO"/>
    <property type="match status" value="1"/>
</dbReference>
<feature type="domain" description="FAD dependent oxidoreductase" evidence="8">
    <location>
        <begin position="84"/>
        <end position="449"/>
    </location>
</feature>
<dbReference type="GO" id="GO:0005739">
    <property type="term" value="C:mitochondrion"/>
    <property type="evidence" value="ECO:0007669"/>
    <property type="project" value="TreeGrafter"/>
</dbReference>
<keyword evidence="11" id="KW-1185">Reference proteome</keyword>
<dbReference type="PRINTS" id="PR01001">
    <property type="entry name" value="FADG3PDH"/>
</dbReference>
<dbReference type="InterPro" id="IPR036188">
    <property type="entry name" value="FAD/NAD-bd_sf"/>
</dbReference>
<dbReference type="InterPro" id="IPR038299">
    <property type="entry name" value="DAO_C_sf"/>
</dbReference>
<evidence type="ECO:0000256" key="6">
    <source>
        <dbReference type="ARBA" id="ARBA00023002"/>
    </source>
</evidence>
<comment type="caution">
    <text evidence="10">The sequence shown here is derived from an EMBL/GenBank/DDBJ whole genome shotgun (WGS) entry which is preliminary data.</text>
</comment>
<organism evidence="10 11">
    <name type="scientific">Thelonectria olida</name>
    <dbReference type="NCBI Taxonomy" id="1576542"/>
    <lineage>
        <taxon>Eukaryota</taxon>
        <taxon>Fungi</taxon>
        <taxon>Dikarya</taxon>
        <taxon>Ascomycota</taxon>
        <taxon>Pezizomycotina</taxon>
        <taxon>Sordariomycetes</taxon>
        <taxon>Hypocreomycetidae</taxon>
        <taxon>Hypocreales</taxon>
        <taxon>Nectriaceae</taxon>
        <taxon>Thelonectria</taxon>
    </lineage>
</organism>
<gene>
    <name evidence="10" type="ORF">B0T10DRAFT_258558</name>
</gene>
<dbReference type="SUPFAM" id="SSF51905">
    <property type="entry name" value="FAD/NAD(P)-binding domain"/>
    <property type="match status" value="1"/>
</dbReference>
<dbReference type="GO" id="GO:0004368">
    <property type="term" value="F:glycerol-3-phosphate dehydrogenase (quinone) activity"/>
    <property type="evidence" value="ECO:0007669"/>
    <property type="project" value="UniProtKB-EC"/>
</dbReference>
<name>A0A9P8WBC0_9HYPO</name>
<evidence type="ECO:0000256" key="5">
    <source>
        <dbReference type="ARBA" id="ARBA00022827"/>
    </source>
</evidence>
<evidence type="ECO:0000256" key="3">
    <source>
        <dbReference type="ARBA" id="ARBA00013029"/>
    </source>
</evidence>
<dbReference type="GO" id="GO:0006072">
    <property type="term" value="P:glycerol-3-phosphate metabolic process"/>
    <property type="evidence" value="ECO:0007669"/>
    <property type="project" value="UniProtKB-UniRule"/>
</dbReference>
<evidence type="ECO:0000256" key="4">
    <source>
        <dbReference type="ARBA" id="ARBA00022630"/>
    </source>
</evidence>
<dbReference type="InterPro" id="IPR006076">
    <property type="entry name" value="FAD-dep_OxRdtase"/>
</dbReference>
<dbReference type="EC" id="1.1.5.3" evidence="3 7"/>
<reference evidence="10 11" key="1">
    <citation type="journal article" date="2021" name="Nat. Commun.">
        <title>Genetic determinants of endophytism in the Arabidopsis root mycobiome.</title>
        <authorList>
            <person name="Mesny F."/>
            <person name="Miyauchi S."/>
            <person name="Thiergart T."/>
            <person name="Pickel B."/>
            <person name="Atanasova L."/>
            <person name="Karlsson M."/>
            <person name="Huettel B."/>
            <person name="Barry K.W."/>
            <person name="Haridas S."/>
            <person name="Chen C."/>
            <person name="Bauer D."/>
            <person name="Andreopoulos W."/>
            <person name="Pangilinan J."/>
            <person name="LaButti K."/>
            <person name="Riley R."/>
            <person name="Lipzen A."/>
            <person name="Clum A."/>
            <person name="Drula E."/>
            <person name="Henrissat B."/>
            <person name="Kohler A."/>
            <person name="Grigoriev I.V."/>
            <person name="Martin F.M."/>
            <person name="Hacquard S."/>
        </authorList>
    </citation>
    <scope>NUCLEOTIDE SEQUENCE [LARGE SCALE GENOMIC DNA]</scope>
    <source>
        <strain evidence="10 11">MPI-CAGE-CH-0241</strain>
    </source>
</reference>
<keyword evidence="6 7" id="KW-0560">Oxidoreductase</keyword>
<sequence length="661" mass="72199">MASRLASMRRPLVASAAVLATATGGTILYRARSDRDTFKMPIAPLQRDQTGRIQPPSFPKAKSRAEQLAELRLNGSPSTSEEYDLLVIGGGATGTGIALDAVTRGLKVALVERDDFSSGTSSKSTKLVHGGVRYLEKAVWNLDYSQLELVMEALHERKTFLNVAPHLAHSLPILLPLQHWWQAPYFFAGTFAYDLLAGSQGLEGSYLLSKTKTLAQFPLLRRDNLFGGIVYYDGQQNDARMNISLAATASLYGATVLNYVEVTGLQKDSTGKINGVKVRDTLASGEDFTVRAKGVVNATGPYADAIEHMDDPSRKNMVAPASGTHIVLPKALCSTDMGMLKASSDGRVIFILPWEGHTLAGTTDNECDISRNPVPRADEVDFILEEVSKLLSPESVLRRSDVLAAWSGIRPLIRDPNAKNTESLVRNHLITVSPSGLLTCAGGKWTTYRCMAEETVDEAVKTFKLNPKNVTLPDISGARLPEMITNGNCRTTQVPVVGAHGYSPALPSQLMEVYPIEPEVAQHLSSSYGDRAWAILANSSRPTRLIPSFPILEDEVRYVIRAEAACTVEDVISRRTRLSFLDVNGAMKAIPRIIDIMADELNWTEARKEQEMVQTVQFMKSMGLADDKQIRSESVKPTRQELSAPSGVIEVGSEKLNGMLQ</sequence>
<comment type="catalytic activity">
    <reaction evidence="7">
        <text>a quinone + sn-glycerol 3-phosphate = dihydroxyacetone phosphate + a quinol</text>
        <dbReference type="Rhea" id="RHEA:18977"/>
        <dbReference type="ChEBI" id="CHEBI:24646"/>
        <dbReference type="ChEBI" id="CHEBI:57597"/>
        <dbReference type="ChEBI" id="CHEBI:57642"/>
        <dbReference type="ChEBI" id="CHEBI:132124"/>
        <dbReference type="EC" id="1.1.5.3"/>
    </reaction>
</comment>
<dbReference type="InterPro" id="IPR000447">
    <property type="entry name" value="G3P_DH_FAD-dep"/>
</dbReference>
<evidence type="ECO:0000259" key="9">
    <source>
        <dbReference type="Pfam" id="PF16901"/>
    </source>
</evidence>
<dbReference type="PANTHER" id="PTHR11985">
    <property type="entry name" value="GLYCEROL-3-PHOSPHATE DEHYDROGENASE"/>
    <property type="match status" value="1"/>
</dbReference>
<dbReference type="Gene3D" id="3.50.50.60">
    <property type="entry name" value="FAD/NAD(P)-binding domain"/>
    <property type="match status" value="1"/>
</dbReference>
<dbReference type="SUPFAM" id="SSF54373">
    <property type="entry name" value="FAD-linked reductases, C-terminal domain"/>
    <property type="match status" value="1"/>
</dbReference>
<feature type="domain" description="Alpha-glycerophosphate oxidase C-terminal" evidence="9">
    <location>
        <begin position="489"/>
        <end position="608"/>
    </location>
</feature>
<evidence type="ECO:0000259" key="8">
    <source>
        <dbReference type="Pfam" id="PF01266"/>
    </source>
</evidence>
<dbReference type="Gene3D" id="1.10.8.870">
    <property type="entry name" value="Alpha-glycerophosphate oxidase, cap domain"/>
    <property type="match status" value="1"/>
</dbReference>
<dbReference type="Pfam" id="PF16901">
    <property type="entry name" value="DAO_C"/>
    <property type="match status" value="1"/>
</dbReference>
<comment type="similarity">
    <text evidence="2 7">Belongs to the FAD-dependent glycerol-3-phosphate dehydrogenase family.</text>
</comment>